<dbReference type="EMBL" id="JXTB01000245">
    <property type="protein sequence ID" value="PON50435.1"/>
    <property type="molecule type" value="Genomic_DNA"/>
</dbReference>
<organism evidence="1 2">
    <name type="scientific">Parasponia andersonii</name>
    <name type="common">Sponia andersonii</name>
    <dbReference type="NCBI Taxonomy" id="3476"/>
    <lineage>
        <taxon>Eukaryota</taxon>
        <taxon>Viridiplantae</taxon>
        <taxon>Streptophyta</taxon>
        <taxon>Embryophyta</taxon>
        <taxon>Tracheophyta</taxon>
        <taxon>Spermatophyta</taxon>
        <taxon>Magnoliopsida</taxon>
        <taxon>eudicotyledons</taxon>
        <taxon>Gunneridae</taxon>
        <taxon>Pentapetalae</taxon>
        <taxon>rosids</taxon>
        <taxon>fabids</taxon>
        <taxon>Rosales</taxon>
        <taxon>Cannabaceae</taxon>
        <taxon>Parasponia</taxon>
    </lineage>
</organism>
<keyword evidence="2" id="KW-1185">Reference proteome</keyword>
<dbReference type="PANTHER" id="PTHR33116">
    <property type="entry name" value="REVERSE TRANSCRIPTASE ZINC-BINDING DOMAIN-CONTAINING PROTEIN-RELATED-RELATED"/>
    <property type="match status" value="1"/>
</dbReference>
<comment type="caution">
    <text evidence="1">The sequence shown here is derived from an EMBL/GenBank/DDBJ whole genome shotgun (WGS) entry which is preliminary data.</text>
</comment>
<proteinExistence type="predicted"/>
<evidence type="ECO:0000313" key="2">
    <source>
        <dbReference type="Proteomes" id="UP000237105"/>
    </source>
</evidence>
<gene>
    <name evidence="1" type="ORF">PanWU01x14_223000</name>
</gene>
<dbReference type="Proteomes" id="UP000237105">
    <property type="component" value="Unassembled WGS sequence"/>
</dbReference>
<dbReference type="AlphaFoldDB" id="A0A2P5BNR4"/>
<evidence type="ECO:0008006" key="3">
    <source>
        <dbReference type="Google" id="ProtNLM"/>
    </source>
</evidence>
<dbReference type="PANTHER" id="PTHR33116:SF86">
    <property type="entry name" value="REVERSE TRANSCRIPTASE DOMAIN-CONTAINING PROTEIN"/>
    <property type="match status" value="1"/>
</dbReference>
<dbReference type="STRING" id="3476.A0A2P5BNR4"/>
<dbReference type="OrthoDB" id="1166703at2759"/>
<name>A0A2P5BNR4_PARAD</name>
<accession>A0A2P5BNR4</accession>
<reference evidence="2" key="1">
    <citation type="submission" date="2016-06" db="EMBL/GenBank/DDBJ databases">
        <title>Parallel loss of symbiosis genes in relatives of nitrogen-fixing non-legume Parasponia.</title>
        <authorList>
            <person name="Van Velzen R."/>
            <person name="Holmer R."/>
            <person name="Bu F."/>
            <person name="Rutten L."/>
            <person name="Van Zeijl A."/>
            <person name="Liu W."/>
            <person name="Santuari L."/>
            <person name="Cao Q."/>
            <person name="Sharma T."/>
            <person name="Shen D."/>
            <person name="Roswanjaya Y."/>
            <person name="Wardhani T."/>
            <person name="Kalhor M.S."/>
            <person name="Jansen J."/>
            <person name="Van den Hoogen J."/>
            <person name="Gungor B."/>
            <person name="Hartog M."/>
            <person name="Hontelez J."/>
            <person name="Verver J."/>
            <person name="Yang W.-C."/>
            <person name="Schijlen E."/>
            <person name="Repin R."/>
            <person name="Schilthuizen M."/>
            <person name="Schranz E."/>
            <person name="Heidstra R."/>
            <person name="Miyata K."/>
            <person name="Fedorova E."/>
            <person name="Kohlen W."/>
            <person name="Bisseling T."/>
            <person name="Smit S."/>
            <person name="Geurts R."/>
        </authorList>
    </citation>
    <scope>NUCLEOTIDE SEQUENCE [LARGE SCALE GENOMIC DNA]</scope>
    <source>
        <strain evidence="2">cv. WU1-14</strain>
    </source>
</reference>
<protein>
    <recommendedName>
        <fullName evidence="3">Reverse transcriptase domain-containing protein</fullName>
    </recommendedName>
</protein>
<sequence length="172" mass="19612">MILHAEQENQLLGMNFSRSGPQVSHLLFANDFIIFTKACHEDCLSILNILEVYEAPSGQKINMEKSAITFSPNIDDASLVEIQECLGLQNGASHDSHLRLPLVVGRNRKKTFASIKERVWKRVQSWRRGLFSIRERDGLIKSVSQTIPIYVTSIFKLPISLCNDLRSVLRRF</sequence>
<evidence type="ECO:0000313" key="1">
    <source>
        <dbReference type="EMBL" id="PON50435.1"/>
    </source>
</evidence>